<comment type="function">
    <text evidence="8">Involved in the biosynthesis of glycosaminoglycans; hyaluronan, chondroitin sulfate, and heparan sulfate.</text>
</comment>
<proteinExistence type="inferred from homology"/>
<gene>
    <name evidence="14 15" type="primary">LOC115214112</name>
</gene>
<protein>
    <recommendedName>
        <fullName evidence="4 8">UDP-glucose 6-dehydrogenase</fullName>
        <ecNumber evidence="3 8">1.1.1.22</ecNumber>
    </recommendedName>
</protein>
<dbReference type="Pfam" id="PF03720">
    <property type="entry name" value="UDPG_MGDP_dh_C"/>
    <property type="match status" value="1"/>
</dbReference>
<evidence type="ECO:0000256" key="6">
    <source>
        <dbReference type="ARBA" id="ARBA00023027"/>
    </source>
</evidence>
<dbReference type="PANTHER" id="PTHR11374">
    <property type="entry name" value="UDP-GLUCOSE DEHYDROGENASE/UDP-MANNAC DEHYDROGENASE"/>
    <property type="match status" value="1"/>
</dbReference>
<dbReference type="SUPFAM" id="SSF48179">
    <property type="entry name" value="6-phosphogluconate dehydrogenase C-terminal domain-like"/>
    <property type="match status" value="1"/>
</dbReference>
<comment type="catalytic activity">
    <reaction evidence="7 8">
        <text>UDP-alpha-D-glucose + 2 NAD(+) + H2O = UDP-alpha-D-glucuronate + 2 NADH + 3 H(+)</text>
        <dbReference type="Rhea" id="RHEA:23596"/>
        <dbReference type="ChEBI" id="CHEBI:15377"/>
        <dbReference type="ChEBI" id="CHEBI:15378"/>
        <dbReference type="ChEBI" id="CHEBI:57540"/>
        <dbReference type="ChEBI" id="CHEBI:57945"/>
        <dbReference type="ChEBI" id="CHEBI:58052"/>
        <dbReference type="ChEBI" id="CHEBI:58885"/>
        <dbReference type="EC" id="1.1.1.22"/>
    </reaction>
</comment>
<feature type="binding site" evidence="11">
    <location>
        <position position="345"/>
    </location>
    <ligand>
        <name>NAD(+)</name>
        <dbReference type="ChEBI" id="CHEBI:57540"/>
    </ligand>
</feature>
<feature type="binding site" evidence="11">
    <location>
        <position position="35"/>
    </location>
    <ligand>
        <name>NAD(+)</name>
        <dbReference type="ChEBI" id="CHEBI:57540"/>
    </ligand>
</feature>
<dbReference type="Gene3D" id="1.20.5.100">
    <property type="entry name" value="Cytochrome c1, transmembrane anchor, C-terminal"/>
    <property type="match status" value="1"/>
</dbReference>
<dbReference type="GO" id="GO:0003979">
    <property type="term" value="F:UDP-glucose 6-dehydrogenase activity"/>
    <property type="evidence" value="ECO:0007669"/>
    <property type="project" value="UniProtKB-EC"/>
</dbReference>
<feature type="domain" description="UDP-glucose/GDP-mannose dehydrogenase C-terminal" evidence="12">
    <location>
        <begin position="331"/>
        <end position="447"/>
    </location>
</feature>
<evidence type="ECO:0000256" key="2">
    <source>
        <dbReference type="ARBA" id="ARBA00006601"/>
    </source>
</evidence>
<dbReference type="Pfam" id="PF03721">
    <property type="entry name" value="UDPG_MGDP_dh_N"/>
    <property type="match status" value="1"/>
</dbReference>
<accession>A0A6P7SL57</accession>
<dbReference type="InterPro" id="IPR017476">
    <property type="entry name" value="UDP-Glc/GDP-Man"/>
</dbReference>
<evidence type="ECO:0000256" key="11">
    <source>
        <dbReference type="PIRSR" id="PIRSR500133-3"/>
    </source>
</evidence>
<dbReference type="Proteomes" id="UP000515154">
    <property type="component" value="Linkage group LG7"/>
</dbReference>
<feature type="binding site" evidence="11">
    <location>
        <position position="164"/>
    </location>
    <ligand>
        <name>NAD(+)</name>
        <dbReference type="ChEBI" id="CHEBI:57540"/>
    </ligand>
</feature>
<dbReference type="GO" id="GO:0005634">
    <property type="term" value="C:nucleus"/>
    <property type="evidence" value="ECO:0007669"/>
    <property type="project" value="TreeGrafter"/>
</dbReference>
<evidence type="ECO:0000256" key="9">
    <source>
        <dbReference type="PIRSR" id="PIRSR500133-1"/>
    </source>
</evidence>
<dbReference type="GO" id="GO:0006065">
    <property type="term" value="P:UDP-glucuronate biosynthetic process"/>
    <property type="evidence" value="ECO:0007669"/>
    <property type="project" value="UniProtKB-UniPathway"/>
</dbReference>
<dbReference type="GO" id="GO:0051287">
    <property type="term" value="F:NAD binding"/>
    <property type="evidence" value="ECO:0007669"/>
    <property type="project" value="InterPro"/>
</dbReference>
<keyword evidence="13" id="KW-1185">Reference proteome</keyword>
<feature type="binding site" evidence="10">
    <location>
        <begin position="266"/>
        <end position="272"/>
    </location>
    <ligand>
        <name>substrate</name>
    </ligand>
</feature>
<organism evidence="13 14">
    <name type="scientific">Octopus sinensis</name>
    <name type="common">East Asian common octopus</name>
    <dbReference type="NCBI Taxonomy" id="2607531"/>
    <lineage>
        <taxon>Eukaryota</taxon>
        <taxon>Metazoa</taxon>
        <taxon>Spiralia</taxon>
        <taxon>Lophotrochozoa</taxon>
        <taxon>Mollusca</taxon>
        <taxon>Cephalopoda</taxon>
        <taxon>Coleoidea</taxon>
        <taxon>Octopodiformes</taxon>
        <taxon>Octopoda</taxon>
        <taxon>Incirrata</taxon>
        <taxon>Octopodidae</taxon>
        <taxon>Octopus</taxon>
    </lineage>
</organism>
<dbReference type="EC" id="1.1.1.22" evidence="3 8"/>
<dbReference type="RefSeq" id="XP_036360780.1">
    <property type="nucleotide sequence ID" value="XM_036504887.1"/>
</dbReference>
<feature type="binding site" evidence="11">
    <location>
        <position position="40"/>
    </location>
    <ligand>
        <name>NAD(+)</name>
        <dbReference type="ChEBI" id="CHEBI:57540"/>
    </ligand>
</feature>
<dbReference type="Pfam" id="PF00984">
    <property type="entry name" value="UDPG_MGDP_dh"/>
    <property type="match status" value="1"/>
</dbReference>
<dbReference type="InterPro" id="IPR001732">
    <property type="entry name" value="UDP-Glc/GDP-Man_DH_N"/>
</dbReference>
<evidence type="ECO:0000256" key="5">
    <source>
        <dbReference type="ARBA" id="ARBA00023002"/>
    </source>
</evidence>
<dbReference type="Gene3D" id="3.40.50.720">
    <property type="entry name" value="NAD(P)-binding Rossmann-like Domain"/>
    <property type="match status" value="2"/>
</dbReference>
<feature type="binding site" evidence="11">
    <location>
        <begin position="275"/>
        <end position="278"/>
    </location>
    <ligand>
        <name>NAD(+)</name>
        <dbReference type="ChEBI" id="CHEBI:57540"/>
    </ligand>
</feature>
<feature type="binding site" evidence="11">
    <location>
        <begin position="10"/>
        <end position="15"/>
    </location>
    <ligand>
        <name>NAD(+)</name>
        <dbReference type="ChEBI" id="CHEBI:57540"/>
    </ligand>
</feature>
<evidence type="ECO:0000256" key="4">
    <source>
        <dbReference type="ARBA" id="ARBA00015132"/>
    </source>
</evidence>
<dbReference type="InterPro" id="IPR008927">
    <property type="entry name" value="6-PGluconate_DH-like_C_sf"/>
</dbReference>
<feature type="binding site" evidence="10">
    <location>
        <begin position="219"/>
        <end position="223"/>
    </location>
    <ligand>
        <name>substrate</name>
    </ligand>
</feature>
<dbReference type="FunFam" id="3.40.50.720:FF:000032">
    <property type="entry name" value="UDP-glucose 6-dehydrogenase"/>
    <property type="match status" value="1"/>
</dbReference>
<evidence type="ECO:0000313" key="14">
    <source>
        <dbReference type="RefSeq" id="XP_029639029.1"/>
    </source>
</evidence>
<evidence type="ECO:0000256" key="10">
    <source>
        <dbReference type="PIRSR" id="PIRSR500133-2"/>
    </source>
</evidence>
<keyword evidence="6 8" id="KW-0520">NAD</keyword>
<dbReference type="FunFam" id="3.40.50.720:FF:000114">
    <property type="entry name" value="UDP-glucose 6-dehydrogenase"/>
    <property type="match status" value="1"/>
</dbReference>
<evidence type="ECO:0000259" key="12">
    <source>
        <dbReference type="SMART" id="SM00984"/>
    </source>
</evidence>
<feature type="binding site" evidence="10">
    <location>
        <position position="442"/>
    </location>
    <ligand>
        <name>substrate</name>
    </ligand>
</feature>
<feature type="binding site" evidence="11">
    <location>
        <begin position="88"/>
        <end position="92"/>
    </location>
    <ligand>
        <name>NAD(+)</name>
        <dbReference type="ChEBI" id="CHEBI:57540"/>
    </ligand>
</feature>
<dbReference type="InterPro" id="IPR014027">
    <property type="entry name" value="UDP-Glc/GDP-Man_DH_C"/>
</dbReference>
<name>A0A6P7SL57_9MOLL</name>
<dbReference type="PIRSF" id="PIRSF500133">
    <property type="entry name" value="UDPglc_DH_euk"/>
    <property type="match status" value="1"/>
</dbReference>
<dbReference type="GO" id="GO:0006024">
    <property type="term" value="P:glycosaminoglycan biosynthetic process"/>
    <property type="evidence" value="ECO:0007669"/>
    <property type="project" value="TreeGrafter"/>
</dbReference>
<dbReference type="PIRSF" id="PIRSF000124">
    <property type="entry name" value="UDPglc_GDPman_dh"/>
    <property type="match status" value="1"/>
</dbReference>
<evidence type="ECO:0000313" key="13">
    <source>
        <dbReference type="Proteomes" id="UP000515154"/>
    </source>
</evidence>
<feature type="binding site" evidence="10">
    <location>
        <position position="259"/>
    </location>
    <ligand>
        <name>substrate</name>
    </ligand>
</feature>
<comment type="pathway">
    <text evidence="1">Nucleotide-sugar biosynthesis; UDP-alpha-D-glucuronate biosynthesis; UDP-alpha-D-glucuronate from UDP-alpha-D-glucose: step 1/1.</text>
</comment>
<dbReference type="PANTHER" id="PTHR11374:SF3">
    <property type="entry name" value="UDP-GLUCOSE 6-DEHYDROGENASE"/>
    <property type="match status" value="1"/>
</dbReference>
<feature type="binding site" evidence="10">
    <location>
        <begin position="337"/>
        <end position="338"/>
    </location>
    <ligand>
        <name>substrate</name>
    </ligand>
</feature>
<dbReference type="RefSeq" id="XP_029639029.1">
    <property type="nucleotide sequence ID" value="XM_029783169.2"/>
</dbReference>
<dbReference type="InterPro" id="IPR014026">
    <property type="entry name" value="UDP-Glc/GDP-Man_DH_dimer"/>
</dbReference>
<feature type="binding site" evidence="11">
    <location>
        <begin position="129"/>
        <end position="130"/>
    </location>
    <ligand>
        <name>NAD(+)</name>
        <dbReference type="ChEBI" id="CHEBI:57540"/>
    </ligand>
</feature>
<comment type="similarity">
    <text evidence="2 8">Belongs to the UDP-glucose/GDP-mannose dehydrogenase family.</text>
</comment>
<dbReference type="InterPro" id="IPR036291">
    <property type="entry name" value="NAD(P)-bd_dom_sf"/>
</dbReference>
<dbReference type="UniPathway" id="UPA00038">
    <property type="reaction ID" value="UER00491"/>
</dbReference>
<dbReference type="AlphaFoldDB" id="A0A6P7SL57"/>
<feature type="binding site" evidence="10">
    <location>
        <begin position="160"/>
        <end position="164"/>
    </location>
    <ligand>
        <name>substrate</name>
    </ligand>
</feature>
<feature type="active site" description="Nucleophile" evidence="9">
    <location>
        <position position="275"/>
    </location>
</feature>
<evidence type="ECO:0000256" key="1">
    <source>
        <dbReference type="ARBA" id="ARBA00004701"/>
    </source>
</evidence>
<dbReference type="InterPro" id="IPR028356">
    <property type="entry name" value="UDPglc_DH_euk"/>
</dbReference>
<dbReference type="SUPFAM" id="SSF52413">
    <property type="entry name" value="UDP-glucose/GDP-mannose dehydrogenase C-terminal domain"/>
    <property type="match status" value="1"/>
</dbReference>
<evidence type="ECO:0000256" key="7">
    <source>
        <dbReference type="ARBA" id="ARBA00047473"/>
    </source>
</evidence>
<evidence type="ECO:0000256" key="3">
    <source>
        <dbReference type="ARBA" id="ARBA00012954"/>
    </source>
</evidence>
<dbReference type="InterPro" id="IPR036220">
    <property type="entry name" value="UDP-Glc/GDP-Man_DH_C_sf"/>
</dbReference>
<dbReference type="SMART" id="SM00984">
    <property type="entry name" value="UDPG_MGDP_dh_C"/>
    <property type="match status" value="1"/>
</dbReference>
<evidence type="ECO:0000256" key="8">
    <source>
        <dbReference type="PIRNR" id="PIRNR000124"/>
    </source>
</evidence>
<keyword evidence="5 8" id="KW-0560">Oxidoreductase</keyword>
<dbReference type="SUPFAM" id="SSF51735">
    <property type="entry name" value="NAD(P)-binding Rossmann-fold domains"/>
    <property type="match status" value="1"/>
</dbReference>
<reference evidence="14 15" key="1">
    <citation type="submission" date="2025-08" db="UniProtKB">
        <authorList>
            <consortium name="RefSeq"/>
        </authorList>
    </citation>
    <scope>IDENTIFICATION</scope>
</reference>
<sequence>MKLKKICCIGAGYVGGPSCSVIAMKCPDVTVTVVDKSEQRIAQWNSDELPIFEPGLDEVVRKCRNKNLFFSTDVDKAILEAELIFICVNTPTKNYGLGKGRAADLKYIEGAARQIAEVAKSPKIVVEKSTVPVKAAESITNILRANIKSGLMYTILSNPEFLAEGTAIKDLLCPDRVLIGGDPTPEGQEAIEALQWIYQHWVAPEKIITMNTWSSELSKLAANAFLAQRISSINAVSAICEATGADVSEVAHAVGTDTRIGPKFLKASVGFGGSCFQKDVLNLVYLCECLNLPEIAAYWQQVIDINDFQRRRFANRIIEALFNTVTNKKIAVFGFAFKKDTADTRESSSIYVCKHLLEEGANVFIYDPKVDQKQIYADLTHPTITDKPEMVKEFVTICPCPYKAAEAAHAVVICTEWDEFITLDYNQIYQSMLKPAFVFDGRIILDHQALINIGFHVETVGKRLSRWNASRPIATAMP</sequence>
<dbReference type="KEGG" id="osn:115214112"/>
<dbReference type="FunFam" id="1.20.5.100:FF:000001">
    <property type="entry name" value="UDP-glucose 6-dehydrogenase"/>
    <property type="match status" value="1"/>
</dbReference>
<dbReference type="NCBIfam" id="TIGR03026">
    <property type="entry name" value="NDP-sugDHase"/>
    <property type="match status" value="1"/>
</dbReference>
<evidence type="ECO:0000313" key="15">
    <source>
        <dbReference type="RefSeq" id="XP_036360780.1"/>
    </source>
</evidence>